<evidence type="ECO:0000259" key="1">
    <source>
        <dbReference type="PROSITE" id="PS51725"/>
    </source>
</evidence>
<dbReference type="SUPFAM" id="SSF54909">
    <property type="entry name" value="Dimeric alpha+beta barrel"/>
    <property type="match status" value="1"/>
</dbReference>
<dbReference type="InterPro" id="IPR011008">
    <property type="entry name" value="Dimeric_a/b-barrel"/>
</dbReference>
<dbReference type="OrthoDB" id="3695636at2"/>
<dbReference type="STRING" id="1184609.KILIM_084_00090"/>
<dbReference type="PANTHER" id="PTHR33336">
    <property type="entry name" value="QUINOL MONOOXYGENASE YGIN-RELATED"/>
    <property type="match status" value="1"/>
</dbReference>
<dbReference type="EMBL" id="BAHD01000084">
    <property type="protein sequence ID" value="GAB97837.1"/>
    <property type="molecule type" value="Genomic_DNA"/>
</dbReference>
<dbReference type="Proteomes" id="UP000008366">
    <property type="component" value="Unassembled WGS sequence"/>
</dbReference>
<dbReference type="RefSeq" id="WP_006594369.1">
    <property type="nucleotide sequence ID" value="NZ_BAHD01000084.1"/>
</dbReference>
<feature type="domain" description="ABM" evidence="1">
    <location>
        <begin position="2"/>
        <end position="92"/>
    </location>
</feature>
<dbReference type="eggNOG" id="COG1359">
    <property type="taxonomic scope" value="Bacteria"/>
</dbReference>
<protein>
    <recommendedName>
        <fullName evidence="1">ABM domain-containing protein</fullName>
    </recommendedName>
</protein>
<gene>
    <name evidence="2" type="ORF">KILIM_084_00090</name>
</gene>
<organism evidence="2 3">
    <name type="scientific">Kineosphaera limosa NBRC 100340</name>
    <dbReference type="NCBI Taxonomy" id="1184609"/>
    <lineage>
        <taxon>Bacteria</taxon>
        <taxon>Bacillati</taxon>
        <taxon>Actinomycetota</taxon>
        <taxon>Actinomycetes</taxon>
        <taxon>Micrococcales</taxon>
        <taxon>Dermatophilaceae</taxon>
        <taxon>Kineosphaera</taxon>
    </lineage>
</organism>
<dbReference type="GO" id="GO:0003824">
    <property type="term" value="F:catalytic activity"/>
    <property type="evidence" value="ECO:0007669"/>
    <property type="project" value="TreeGrafter"/>
</dbReference>
<dbReference type="Gene3D" id="3.30.70.100">
    <property type="match status" value="1"/>
</dbReference>
<dbReference type="InterPro" id="IPR050744">
    <property type="entry name" value="AI-2_Isomerase_LsrG"/>
</dbReference>
<accession>K6X0H4</accession>
<proteinExistence type="predicted"/>
<keyword evidence="3" id="KW-1185">Reference proteome</keyword>
<comment type="caution">
    <text evidence="2">The sequence shown here is derived from an EMBL/GenBank/DDBJ whole genome shotgun (WGS) entry which is preliminary data.</text>
</comment>
<dbReference type="AlphaFoldDB" id="K6X0H4"/>
<reference evidence="2 3" key="1">
    <citation type="submission" date="2012-08" db="EMBL/GenBank/DDBJ databases">
        <title>Whole genome shotgun sequence of Kineosphaera limosa NBRC 100340.</title>
        <authorList>
            <person name="Yoshida I."/>
            <person name="Isaki S."/>
            <person name="Hosoyama A."/>
            <person name="Tsuchikane K."/>
            <person name="Katsumata H."/>
            <person name="Ando Y."/>
            <person name="Ohji S."/>
            <person name="Hamada M."/>
            <person name="Tamura T."/>
            <person name="Yamazoe A."/>
            <person name="Yamazaki S."/>
            <person name="Fujita N."/>
        </authorList>
    </citation>
    <scope>NUCLEOTIDE SEQUENCE [LARGE SCALE GENOMIC DNA]</scope>
    <source>
        <strain evidence="2 3">NBRC 100340</strain>
    </source>
</reference>
<dbReference type="InterPro" id="IPR007138">
    <property type="entry name" value="ABM_dom"/>
</dbReference>
<dbReference type="Pfam" id="PF03992">
    <property type="entry name" value="ABM"/>
    <property type="match status" value="1"/>
</dbReference>
<dbReference type="PROSITE" id="PS51725">
    <property type="entry name" value="ABM"/>
    <property type="match status" value="1"/>
</dbReference>
<evidence type="ECO:0000313" key="2">
    <source>
        <dbReference type="EMBL" id="GAB97837.1"/>
    </source>
</evidence>
<evidence type="ECO:0000313" key="3">
    <source>
        <dbReference type="Proteomes" id="UP000008366"/>
    </source>
</evidence>
<sequence length="106" mass="11739">MIALTVTLQVQPGHLEDFLAAITTNAERTFTDEPGCRYFDVNQSLDDDHRFVFYELYDDEAAVEAHRAAPHFATWREAAGQFVVSGSQVNTLARVLVSHAGPTQTA</sequence>
<name>K6X0H4_9MICO</name>
<dbReference type="PANTHER" id="PTHR33336:SF3">
    <property type="entry name" value="ABM DOMAIN-CONTAINING PROTEIN"/>
    <property type="match status" value="1"/>
</dbReference>